<dbReference type="EnsemblPlants" id="novel_model_6028_5bd9a17a">
    <property type="protein sequence ID" value="cds.novel_model_6028_5bd9a17a"/>
    <property type="gene ID" value="novel_gene_3094_5bd9a17a"/>
</dbReference>
<dbReference type="EMBL" id="UZAU01000632">
    <property type="status" value="NOT_ANNOTATED_CDS"/>
    <property type="molecule type" value="Genomic_DNA"/>
</dbReference>
<organism evidence="2 3">
    <name type="scientific">Cannabis sativa</name>
    <name type="common">Hemp</name>
    <name type="synonym">Marijuana</name>
    <dbReference type="NCBI Taxonomy" id="3483"/>
    <lineage>
        <taxon>Eukaryota</taxon>
        <taxon>Viridiplantae</taxon>
        <taxon>Streptophyta</taxon>
        <taxon>Embryophyta</taxon>
        <taxon>Tracheophyta</taxon>
        <taxon>Spermatophyta</taxon>
        <taxon>Magnoliopsida</taxon>
        <taxon>eudicotyledons</taxon>
        <taxon>Gunneridae</taxon>
        <taxon>Pentapetalae</taxon>
        <taxon>rosids</taxon>
        <taxon>fabids</taxon>
        <taxon>Rosales</taxon>
        <taxon>Cannabaceae</taxon>
        <taxon>Cannabis</taxon>
    </lineage>
</organism>
<name>A0A803R7J7_CANSA</name>
<dbReference type="Proteomes" id="UP000596661">
    <property type="component" value="Chromosome 7"/>
</dbReference>
<accession>A0A803R7J7</accession>
<evidence type="ECO:0000256" key="1">
    <source>
        <dbReference type="SAM" id="MobiDB-lite"/>
    </source>
</evidence>
<feature type="compositionally biased region" description="Low complexity" evidence="1">
    <location>
        <begin position="73"/>
        <end position="86"/>
    </location>
</feature>
<reference evidence="2" key="2">
    <citation type="submission" date="2021-03" db="UniProtKB">
        <authorList>
            <consortium name="EnsemblPlants"/>
        </authorList>
    </citation>
    <scope>IDENTIFICATION</scope>
</reference>
<reference evidence="2" key="1">
    <citation type="submission" date="2018-11" db="EMBL/GenBank/DDBJ databases">
        <authorList>
            <person name="Grassa J C."/>
        </authorList>
    </citation>
    <scope>NUCLEOTIDE SEQUENCE [LARGE SCALE GENOMIC DNA]</scope>
</reference>
<feature type="compositionally biased region" description="Pro residues" evidence="1">
    <location>
        <begin position="48"/>
        <end position="65"/>
    </location>
</feature>
<dbReference type="Gramene" id="novel_model_6028_5bd9a17a">
    <property type="protein sequence ID" value="cds.novel_model_6028_5bd9a17a"/>
    <property type="gene ID" value="novel_gene_3094_5bd9a17a"/>
</dbReference>
<evidence type="ECO:0000313" key="3">
    <source>
        <dbReference type="Proteomes" id="UP000596661"/>
    </source>
</evidence>
<protein>
    <submittedName>
        <fullName evidence="2">Uncharacterized protein</fullName>
    </submittedName>
</protein>
<proteinExistence type="predicted"/>
<sequence length="122" mass="13909">MGSDEIERDRLAKIGAEGFAMIDELYGRPGRRPRRNNGYGSYAYTSQGPPPLPPPQPHVSQPLPPHYNHYPHHQPQGQGQGYNSNNYQQVLLPMMMRNQQVLPEPPKKHGVFMIYKNQQGAY</sequence>
<keyword evidence="3" id="KW-1185">Reference proteome</keyword>
<evidence type="ECO:0000313" key="2">
    <source>
        <dbReference type="EnsemblPlants" id="cds.novel_model_6028_5bd9a17a"/>
    </source>
</evidence>
<feature type="region of interest" description="Disordered" evidence="1">
    <location>
        <begin position="23"/>
        <end position="86"/>
    </location>
</feature>
<dbReference type="AlphaFoldDB" id="A0A803R7J7"/>